<dbReference type="Gene3D" id="3.30.70.360">
    <property type="match status" value="1"/>
</dbReference>
<feature type="binding site" evidence="2">
    <location>
        <position position="105"/>
    </location>
    <ligand>
        <name>Mn(2+)</name>
        <dbReference type="ChEBI" id="CHEBI:29035"/>
        <label>2</label>
    </ligand>
</feature>
<evidence type="ECO:0000313" key="5">
    <source>
        <dbReference type="Proteomes" id="UP000253999"/>
    </source>
</evidence>
<dbReference type="PANTHER" id="PTHR11014:SF63">
    <property type="entry name" value="METALLOPEPTIDASE, PUTATIVE (AFU_ORTHOLOGUE AFUA_6G09600)-RELATED"/>
    <property type="match status" value="1"/>
</dbReference>
<evidence type="ECO:0000259" key="3">
    <source>
        <dbReference type="Pfam" id="PF07687"/>
    </source>
</evidence>
<dbReference type="AlphaFoldDB" id="A0A369ZKJ1"/>
<dbReference type="SUPFAM" id="SSF53187">
    <property type="entry name" value="Zn-dependent exopeptidases"/>
    <property type="match status" value="1"/>
</dbReference>
<protein>
    <submittedName>
        <fullName evidence="4">Amidohydrolase</fullName>
    </submittedName>
</protein>
<keyword evidence="1 4" id="KW-0378">Hydrolase</keyword>
<dbReference type="NCBIfam" id="TIGR01891">
    <property type="entry name" value="amidohydrolases"/>
    <property type="match status" value="1"/>
</dbReference>
<comment type="cofactor">
    <cofactor evidence="2">
        <name>Mn(2+)</name>
        <dbReference type="ChEBI" id="CHEBI:29035"/>
    </cofactor>
    <text evidence="2">The Mn(2+) ion enhances activity.</text>
</comment>
<feature type="binding site" evidence="2">
    <location>
        <position position="357"/>
    </location>
    <ligand>
        <name>Mn(2+)</name>
        <dbReference type="ChEBI" id="CHEBI:29035"/>
        <label>2</label>
    </ligand>
</feature>
<dbReference type="SUPFAM" id="SSF55031">
    <property type="entry name" value="Bacterial exopeptidase dimerisation domain"/>
    <property type="match status" value="1"/>
</dbReference>
<dbReference type="GO" id="GO:0019877">
    <property type="term" value="P:diaminopimelate biosynthetic process"/>
    <property type="evidence" value="ECO:0007669"/>
    <property type="project" value="UniProtKB-ARBA"/>
</dbReference>
<dbReference type="InterPro" id="IPR036264">
    <property type="entry name" value="Bact_exopeptidase_dim_dom"/>
</dbReference>
<organism evidence="4 5">
    <name type="scientific">Haemophilus parahaemolyticus</name>
    <dbReference type="NCBI Taxonomy" id="735"/>
    <lineage>
        <taxon>Bacteria</taxon>
        <taxon>Pseudomonadati</taxon>
        <taxon>Pseudomonadota</taxon>
        <taxon>Gammaproteobacteria</taxon>
        <taxon>Pasteurellales</taxon>
        <taxon>Pasteurellaceae</taxon>
        <taxon>Haemophilus</taxon>
    </lineage>
</organism>
<dbReference type="GO" id="GO:0050118">
    <property type="term" value="F:N-acetyldiaminopimelate deacetylase activity"/>
    <property type="evidence" value="ECO:0007669"/>
    <property type="project" value="UniProtKB-ARBA"/>
</dbReference>
<dbReference type="PIRSF" id="PIRSF005962">
    <property type="entry name" value="Pept_M20D_amidohydro"/>
    <property type="match status" value="1"/>
</dbReference>
<keyword evidence="2" id="KW-0464">Manganese</keyword>
<accession>A0A369ZKJ1</accession>
<dbReference type="InterPro" id="IPR017439">
    <property type="entry name" value="Amidohydrolase"/>
</dbReference>
<dbReference type="Pfam" id="PF01546">
    <property type="entry name" value="Peptidase_M20"/>
    <property type="match status" value="1"/>
</dbReference>
<comment type="caution">
    <text evidence="4">The sequence shown here is derived from an EMBL/GenBank/DDBJ whole genome shotgun (WGS) entry which is preliminary data.</text>
</comment>
<dbReference type="InterPro" id="IPR002933">
    <property type="entry name" value="Peptidase_M20"/>
</dbReference>
<keyword evidence="2" id="KW-0479">Metal-binding</keyword>
<dbReference type="Proteomes" id="UP000253999">
    <property type="component" value="Unassembled WGS sequence"/>
</dbReference>
<feature type="binding site" evidence="2">
    <location>
        <position position="141"/>
    </location>
    <ligand>
        <name>Mn(2+)</name>
        <dbReference type="ChEBI" id="CHEBI:29035"/>
        <label>2</label>
    </ligand>
</feature>
<dbReference type="Pfam" id="PF07687">
    <property type="entry name" value="M20_dimer"/>
    <property type="match status" value="1"/>
</dbReference>
<feature type="binding site" evidence="2">
    <location>
        <position position="107"/>
    </location>
    <ligand>
        <name>Mn(2+)</name>
        <dbReference type="ChEBI" id="CHEBI:29035"/>
        <label>2</label>
    </ligand>
</feature>
<feature type="binding site" evidence="2">
    <location>
        <position position="165"/>
    </location>
    <ligand>
        <name>Mn(2+)</name>
        <dbReference type="ChEBI" id="CHEBI:29035"/>
        <label>2</label>
    </ligand>
</feature>
<gene>
    <name evidence="4" type="ORF">DPV98_05130</name>
</gene>
<proteinExistence type="predicted"/>
<dbReference type="Gene3D" id="3.40.630.10">
    <property type="entry name" value="Zn peptidases"/>
    <property type="match status" value="1"/>
</dbReference>
<feature type="domain" description="Peptidase M20 dimerisation" evidence="3">
    <location>
        <begin position="185"/>
        <end position="281"/>
    </location>
</feature>
<evidence type="ECO:0000256" key="1">
    <source>
        <dbReference type="ARBA" id="ARBA00022801"/>
    </source>
</evidence>
<evidence type="ECO:0000313" key="4">
    <source>
        <dbReference type="EMBL" id="RDF04760.1"/>
    </source>
</evidence>
<dbReference type="InterPro" id="IPR011650">
    <property type="entry name" value="Peptidase_M20_dimer"/>
</dbReference>
<dbReference type="PANTHER" id="PTHR11014">
    <property type="entry name" value="PEPTIDASE M20 FAMILY MEMBER"/>
    <property type="match status" value="1"/>
</dbReference>
<dbReference type="GO" id="GO:0046872">
    <property type="term" value="F:metal ion binding"/>
    <property type="evidence" value="ECO:0007669"/>
    <property type="project" value="UniProtKB-KW"/>
</dbReference>
<dbReference type="STRING" id="735.B0185_09395"/>
<dbReference type="FunFam" id="3.30.70.360:FF:000001">
    <property type="entry name" value="N-acetyldiaminopimelate deacetylase"/>
    <property type="match status" value="1"/>
</dbReference>
<name>A0A369ZKJ1_HAEPH</name>
<sequence>MEKLHQLIQQYQELADFLRQFRQERHRFPELSNEEFETTAKIKSELEKHHITILDLPLKTGLVAEIKGAKPGKTVMLRSDIDALPILEESGVPFSSEREGVMHACGHDFHLSAALGAAILLKQHENKLEGTVRILFQAAEETGLGALNVLKAGALKGVDAIFGLHNDPTLPVGTLGTKPHALTAGVDRFEVHIHAKGAHAARPQDGKDPIIVLAQVISSVQTIISRNVATHENAVVSITHVQSGNTWNVIPDSAYLEGTVRTFNTEIRTQIEQRFRTLLAGIAAAFEVSIELEWHAGPASVNNAEQWVPLTLEVAQAVGFEAKIVEASPIGEDFAFYQQEVPGVFVMVGSGGPYALHHPQFRVDDDVLFPTAYYLAELAIQFLNQFMMNTSKSTVAHH</sequence>
<evidence type="ECO:0000256" key="2">
    <source>
        <dbReference type="PIRSR" id="PIRSR005962-1"/>
    </source>
</evidence>
<dbReference type="RefSeq" id="WP_111312913.1">
    <property type="nucleotide sequence ID" value="NZ_JAUPSI010000017.1"/>
</dbReference>
<reference evidence="4 5" key="1">
    <citation type="submission" date="2018-05" db="EMBL/GenBank/DDBJ databases">
        <title>Draft Genome Sequences for a Diverse set of 7 Haemophilus Species.</title>
        <authorList>
            <person name="Nichols M."/>
            <person name="Topaz N."/>
            <person name="Wang X."/>
            <person name="Wang X."/>
            <person name="Boxrud D."/>
        </authorList>
    </citation>
    <scope>NUCLEOTIDE SEQUENCE [LARGE SCALE GENOMIC DNA]</scope>
    <source>
        <strain evidence="4 5">C2010039593</strain>
    </source>
</reference>
<dbReference type="EMBL" id="QEQD01000004">
    <property type="protein sequence ID" value="RDF04760.1"/>
    <property type="molecule type" value="Genomic_DNA"/>
</dbReference>